<evidence type="ECO:0000256" key="4">
    <source>
        <dbReference type="PROSITE-ProRule" id="PRU00221"/>
    </source>
</evidence>
<dbReference type="PROSITE" id="PS00678">
    <property type="entry name" value="WD_REPEATS_1"/>
    <property type="match status" value="1"/>
</dbReference>
<dbReference type="GO" id="GO:0006406">
    <property type="term" value="P:mRNA export from nucleus"/>
    <property type="evidence" value="ECO:0007669"/>
    <property type="project" value="InterPro"/>
</dbReference>
<dbReference type="SUPFAM" id="SSF117289">
    <property type="entry name" value="Nucleoporin domain"/>
    <property type="match status" value="1"/>
</dbReference>
<dbReference type="Pfam" id="PF00400">
    <property type="entry name" value="WD40"/>
    <property type="match status" value="2"/>
</dbReference>
<dbReference type="InterPro" id="IPR040132">
    <property type="entry name" value="Tex1/THOC3"/>
</dbReference>
<keyword evidence="2" id="KW-0677">Repeat</keyword>
<proteinExistence type="inferred from homology"/>
<evidence type="ECO:0000313" key="6">
    <source>
        <dbReference type="Proteomes" id="UP000324767"/>
    </source>
</evidence>
<evidence type="ECO:0000256" key="2">
    <source>
        <dbReference type="ARBA" id="ARBA00022737"/>
    </source>
</evidence>
<evidence type="ECO:0000313" key="5">
    <source>
        <dbReference type="EMBL" id="KAA6406913.1"/>
    </source>
</evidence>
<dbReference type="PROSITE" id="PS50082">
    <property type="entry name" value="WD_REPEATS_2"/>
    <property type="match status" value="2"/>
</dbReference>
<dbReference type="PANTHER" id="PTHR22839:SF0">
    <property type="entry name" value="THO COMPLEX SUBUNIT 3"/>
    <property type="match status" value="1"/>
</dbReference>
<evidence type="ECO:0000256" key="3">
    <source>
        <dbReference type="ARBA" id="ARBA00046343"/>
    </source>
</evidence>
<feature type="repeat" description="WD" evidence="4">
    <location>
        <begin position="77"/>
        <end position="119"/>
    </location>
</feature>
<dbReference type="InterPro" id="IPR001680">
    <property type="entry name" value="WD40_rpt"/>
</dbReference>
<protein>
    <submittedName>
        <fullName evidence="5">Uncharacterized protein</fullName>
    </submittedName>
</protein>
<sequence>MAPAPPRKSVPKDRFAALFSTLKTQTYHDPASRTPGSHTIRSIAWSPTGAYIATGSADRTLRIWNPEKPQVKNSTELRGHSAGIERVAWNPTKEAELASVSTDGTCRFWDVRSKSCVASVPLGGEGITIAWSGDGSIVIVGRRDDALIPISLPTYTAHAPSRNPSKQTN</sequence>
<organism evidence="5 6">
    <name type="scientific">Lasallia pustulata</name>
    <dbReference type="NCBI Taxonomy" id="136370"/>
    <lineage>
        <taxon>Eukaryota</taxon>
        <taxon>Fungi</taxon>
        <taxon>Dikarya</taxon>
        <taxon>Ascomycota</taxon>
        <taxon>Pezizomycotina</taxon>
        <taxon>Lecanoromycetes</taxon>
        <taxon>OSLEUM clade</taxon>
        <taxon>Umbilicariomycetidae</taxon>
        <taxon>Umbilicariales</taxon>
        <taxon>Umbilicariaceae</taxon>
        <taxon>Lasallia</taxon>
    </lineage>
</organism>
<dbReference type="EMBL" id="VXIT01000021">
    <property type="protein sequence ID" value="KAA6406913.1"/>
    <property type="molecule type" value="Genomic_DNA"/>
</dbReference>
<dbReference type="PROSITE" id="PS50294">
    <property type="entry name" value="WD_REPEATS_REGION"/>
    <property type="match status" value="2"/>
</dbReference>
<dbReference type="SMART" id="SM00320">
    <property type="entry name" value="WD40"/>
    <property type="match status" value="2"/>
</dbReference>
<gene>
    <name evidence="5" type="ORF">FRX48_09211</name>
</gene>
<feature type="repeat" description="WD" evidence="4">
    <location>
        <begin position="40"/>
        <end position="74"/>
    </location>
</feature>
<dbReference type="OrthoDB" id="340259at2759"/>
<dbReference type="GO" id="GO:0000445">
    <property type="term" value="C:THO complex part of transcription export complex"/>
    <property type="evidence" value="ECO:0007669"/>
    <property type="project" value="TreeGrafter"/>
</dbReference>
<dbReference type="Proteomes" id="UP000324767">
    <property type="component" value="Unassembled WGS sequence"/>
</dbReference>
<name>A0A5M8PCW1_9LECA</name>
<dbReference type="InterPro" id="IPR019775">
    <property type="entry name" value="WD40_repeat_CS"/>
</dbReference>
<dbReference type="Gene3D" id="2.130.10.10">
    <property type="entry name" value="YVTN repeat-like/Quinoprotein amine dehydrogenase"/>
    <property type="match status" value="1"/>
</dbReference>
<keyword evidence="1 4" id="KW-0853">WD repeat</keyword>
<reference evidence="5 6" key="1">
    <citation type="submission" date="2019-09" db="EMBL/GenBank/DDBJ databases">
        <title>The hologenome of the rock-dwelling lichen Lasallia pustulata.</title>
        <authorList>
            <person name="Greshake Tzovaras B."/>
            <person name="Segers F."/>
            <person name="Bicker A."/>
            <person name="Dal Grande F."/>
            <person name="Otte J."/>
            <person name="Hankeln T."/>
            <person name="Schmitt I."/>
            <person name="Ebersberger I."/>
        </authorList>
    </citation>
    <scope>NUCLEOTIDE SEQUENCE [LARGE SCALE GENOMIC DNA]</scope>
    <source>
        <strain evidence="5">A1-1</strain>
    </source>
</reference>
<dbReference type="AlphaFoldDB" id="A0A5M8PCW1"/>
<evidence type="ECO:0000256" key="1">
    <source>
        <dbReference type="ARBA" id="ARBA00022574"/>
    </source>
</evidence>
<dbReference type="PANTHER" id="PTHR22839">
    <property type="entry name" value="THO COMPLEX SUBUNIT 3 THO3"/>
    <property type="match status" value="1"/>
</dbReference>
<dbReference type="InterPro" id="IPR015943">
    <property type="entry name" value="WD40/YVTN_repeat-like_dom_sf"/>
</dbReference>
<accession>A0A5M8PCW1</accession>
<comment type="similarity">
    <text evidence="3">Belongs to the THOC3 family.</text>
</comment>
<comment type="caution">
    <text evidence="5">The sequence shown here is derived from an EMBL/GenBank/DDBJ whole genome shotgun (WGS) entry which is preliminary data.</text>
</comment>